<evidence type="ECO:0000313" key="8">
    <source>
        <dbReference type="EMBL" id="MEK7950945.1"/>
    </source>
</evidence>
<evidence type="ECO:0000256" key="3">
    <source>
        <dbReference type="ARBA" id="ARBA00022801"/>
    </source>
</evidence>
<evidence type="ECO:0000256" key="1">
    <source>
        <dbReference type="ARBA" id="ARBA00022670"/>
    </source>
</evidence>
<feature type="domain" description="JAB" evidence="7">
    <location>
        <begin position="622"/>
        <end position="726"/>
    </location>
</feature>
<dbReference type="InterPro" id="IPR000594">
    <property type="entry name" value="ThiF_NAD_FAD-bd"/>
</dbReference>
<dbReference type="InterPro" id="IPR016135">
    <property type="entry name" value="UBQ-conjugating_enzyme/RWD"/>
</dbReference>
<dbReference type="InterPro" id="IPR035985">
    <property type="entry name" value="Ubiquitin-activating_enz"/>
</dbReference>
<dbReference type="Pfam" id="PF14464">
    <property type="entry name" value="Prok-JAB"/>
    <property type="match status" value="1"/>
</dbReference>
<name>A0ABU9AU88_9BACT</name>
<dbReference type="PANTHER" id="PTHR43267:SF3">
    <property type="entry name" value="THIF PROTEIN"/>
    <property type="match status" value="1"/>
</dbReference>
<protein>
    <submittedName>
        <fullName evidence="8">ThiF family adenylyltransferase</fullName>
    </submittedName>
</protein>
<evidence type="ECO:0000313" key="9">
    <source>
        <dbReference type="Proteomes" id="UP001371305"/>
    </source>
</evidence>
<evidence type="ECO:0000256" key="4">
    <source>
        <dbReference type="ARBA" id="ARBA00022833"/>
    </source>
</evidence>
<accession>A0ABU9AU88</accession>
<dbReference type="InterPro" id="IPR045886">
    <property type="entry name" value="ThiF/MoeB/HesA"/>
</dbReference>
<evidence type="ECO:0000256" key="5">
    <source>
        <dbReference type="ARBA" id="ARBA00023049"/>
    </source>
</evidence>
<organism evidence="8 9">
    <name type="scientific">Luteolibacter soli</name>
    <dbReference type="NCBI Taxonomy" id="3135280"/>
    <lineage>
        <taxon>Bacteria</taxon>
        <taxon>Pseudomonadati</taxon>
        <taxon>Verrucomicrobiota</taxon>
        <taxon>Verrucomicrobiia</taxon>
        <taxon>Verrucomicrobiales</taxon>
        <taxon>Verrucomicrobiaceae</taxon>
        <taxon>Luteolibacter</taxon>
    </lineage>
</organism>
<keyword evidence="8" id="KW-0548">Nucleotidyltransferase</keyword>
<feature type="domain" description="THIF-type NAD/FAD binding fold" evidence="6">
    <location>
        <begin position="336"/>
        <end position="444"/>
    </location>
</feature>
<dbReference type="GO" id="GO:0016779">
    <property type="term" value="F:nucleotidyltransferase activity"/>
    <property type="evidence" value="ECO:0007669"/>
    <property type="project" value="UniProtKB-KW"/>
</dbReference>
<evidence type="ECO:0000259" key="7">
    <source>
        <dbReference type="Pfam" id="PF14464"/>
    </source>
</evidence>
<dbReference type="SUPFAM" id="SSF102712">
    <property type="entry name" value="JAB1/MPN domain"/>
    <property type="match status" value="1"/>
</dbReference>
<dbReference type="Gene3D" id="3.40.140.10">
    <property type="entry name" value="Cytidine Deaminase, domain 2"/>
    <property type="match status" value="1"/>
</dbReference>
<dbReference type="EMBL" id="JBBUKT010000003">
    <property type="protein sequence ID" value="MEK7950945.1"/>
    <property type="molecule type" value="Genomic_DNA"/>
</dbReference>
<dbReference type="Pfam" id="PF14457">
    <property type="entry name" value="Prok-E2_A"/>
    <property type="match status" value="1"/>
</dbReference>
<dbReference type="SUPFAM" id="SSF69572">
    <property type="entry name" value="Activating enzymes of the ubiquitin-like proteins"/>
    <property type="match status" value="1"/>
</dbReference>
<sequence length="765" mass="84375">MTDGQQRALWQLKLIAQKQPGVFDIETVHPPANEDSRLRVVVSLRVGKLATAPSGVRLRAREEFRLYISPDFPFTKPDVYVDHLRFAGMPHVQWAKYLCLYQSSTEWNASDGMFGLLQRLCDWLSKAAANELDPDGQPLHPPAVYVDYAKGKLVVPHADTPSFSETCWLGVAELREYPNRLEIVGWHTPKAMPAEGKFALALLFKSEWPWEYPDKGDALFREFEKQGVPSDLLLRLLAVLASDGMPDSPLFLIVGTPMRGIAGGARKQHLAVWSLNSTVKKGLALTLPKVQDTLEQTSIRAEVRQLVDDHLRAADLTWCQIMEARAEVTVRRDTDSSLARLRGRAIAIWGCGALGAPIALALCRAGVSRLVLADYGQVSPGLLVRQPYRADDVGSFKVDALEAQLKSIRSDLVVEKHCSNVNRLLAAGADWSSGCDLIVDATASEVVRKRTEQAWNRNRSVRVPLASLVVDATSSRLLVTFTGADASGASWDVFRKTKIELLRRGRKDFADAFFPETSSAKMFQPEPGCSEPTFQGSAADAAAMAAIGLNLIAQWLNESKPSTQHSTLFAAPRTGGSIKPSPFFEFLPDVVISAGHHELRVAPGVLKEIRGWIEQNRRLRSRTVETGGLLWGEWDDASQVVWISDASGPPEDSQHSPELFVCGQEGTTAENTARQKHTRGAVQYLGMWHTHPVSRPMPSEIDYEGMAQILSTGPTSPTKNLLLILGRTLTQDVLGAFVFVRELNQGTLQTLSCMGNHFPLKERIL</sequence>
<dbReference type="InterPro" id="IPR032865">
    <property type="entry name" value="Prok-E2_A"/>
</dbReference>
<dbReference type="RefSeq" id="WP_341404547.1">
    <property type="nucleotide sequence ID" value="NZ_JBBUKT010000003.1"/>
</dbReference>
<keyword evidence="4" id="KW-0862">Zinc</keyword>
<keyword evidence="9" id="KW-1185">Reference proteome</keyword>
<reference evidence="8 9" key="1">
    <citation type="submission" date="2024-04" db="EMBL/GenBank/DDBJ databases">
        <title>Luteolibacter sp. isolated from soil.</title>
        <authorList>
            <person name="An J."/>
        </authorList>
    </citation>
    <scope>NUCLEOTIDE SEQUENCE [LARGE SCALE GENOMIC DNA]</scope>
    <source>
        <strain evidence="8 9">Y139</strain>
    </source>
</reference>
<gene>
    <name evidence="8" type="ORF">WKV53_10575</name>
</gene>
<comment type="caution">
    <text evidence="8">The sequence shown here is derived from an EMBL/GenBank/DDBJ whole genome shotgun (WGS) entry which is preliminary data.</text>
</comment>
<evidence type="ECO:0000259" key="6">
    <source>
        <dbReference type="Pfam" id="PF00899"/>
    </source>
</evidence>
<dbReference type="PANTHER" id="PTHR43267">
    <property type="entry name" value="TRNA THREONYLCARBAMOYLADENOSINE DEHYDRATASE"/>
    <property type="match status" value="1"/>
</dbReference>
<dbReference type="Pfam" id="PF00899">
    <property type="entry name" value="ThiF"/>
    <property type="match status" value="1"/>
</dbReference>
<keyword evidence="2" id="KW-0479">Metal-binding</keyword>
<keyword evidence="3" id="KW-0378">Hydrolase</keyword>
<dbReference type="SUPFAM" id="SSF54495">
    <property type="entry name" value="UBC-like"/>
    <property type="match status" value="1"/>
</dbReference>
<evidence type="ECO:0000256" key="2">
    <source>
        <dbReference type="ARBA" id="ARBA00022723"/>
    </source>
</evidence>
<dbReference type="Gene3D" id="3.40.50.720">
    <property type="entry name" value="NAD(P)-binding Rossmann-like Domain"/>
    <property type="match status" value="1"/>
</dbReference>
<proteinExistence type="predicted"/>
<dbReference type="Proteomes" id="UP001371305">
    <property type="component" value="Unassembled WGS sequence"/>
</dbReference>
<keyword evidence="8" id="KW-0808">Transferase</keyword>
<keyword evidence="1" id="KW-0645">Protease</keyword>
<keyword evidence="5" id="KW-0482">Metalloprotease</keyword>
<dbReference type="InterPro" id="IPR028090">
    <property type="entry name" value="JAB_dom_prok"/>
</dbReference>